<feature type="active site" description="Nucleophile" evidence="8">
    <location>
        <position position="169"/>
    </location>
</feature>
<proteinExistence type="inferred from homology"/>
<evidence type="ECO:0000256" key="3">
    <source>
        <dbReference type="ARBA" id="ARBA00022801"/>
    </source>
</evidence>
<dbReference type="FunFam" id="3.40.50.1820:FF:000057">
    <property type="entry name" value="Lipase"/>
    <property type="match status" value="1"/>
</dbReference>
<dbReference type="Pfam" id="PF00561">
    <property type="entry name" value="Abhydrolase_1"/>
    <property type="match status" value="1"/>
</dbReference>
<name>A0A6J2JV65_BOMMA</name>
<keyword evidence="2 9" id="KW-0732">Signal</keyword>
<evidence type="ECO:0000313" key="12">
    <source>
        <dbReference type="RefSeq" id="XP_028032797.1"/>
    </source>
</evidence>
<evidence type="ECO:0000256" key="5">
    <source>
        <dbReference type="ARBA" id="ARBA00023098"/>
    </source>
</evidence>
<evidence type="ECO:0000256" key="7">
    <source>
        <dbReference type="PIRNR" id="PIRNR000862"/>
    </source>
</evidence>
<protein>
    <recommendedName>
        <fullName evidence="7">Lipase</fullName>
    </recommendedName>
</protein>
<dbReference type="Gene3D" id="3.40.50.1820">
    <property type="entry name" value="alpha/beta hydrolase"/>
    <property type="match status" value="1"/>
</dbReference>
<evidence type="ECO:0000256" key="4">
    <source>
        <dbReference type="ARBA" id="ARBA00022963"/>
    </source>
</evidence>
<dbReference type="GO" id="GO:0016042">
    <property type="term" value="P:lipid catabolic process"/>
    <property type="evidence" value="ECO:0007669"/>
    <property type="project" value="UniProtKB-KW"/>
</dbReference>
<dbReference type="SUPFAM" id="SSF53474">
    <property type="entry name" value="alpha/beta-Hydrolases"/>
    <property type="match status" value="1"/>
</dbReference>
<dbReference type="GeneID" id="114244994"/>
<dbReference type="PIRSF" id="PIRSF000862">
    <property type="entry name" value="Steryl_ester_lip"/>
    <property type="match status" value="1"/>
</dbReference>
<feature type="domain" description="AB hydrolase-1" evidence="10">
    <location>
        <begin position="76"/>
        <end position="184"/>
    </location>
</feature>
<keyword evidence="5" id="KW-0443">Lipid metabolism</keyword>
<reference evidence="12" key="1">
    <citation type="submission" date="2025-08" db="UniProtKB">
        <authorList>
            <consortium name="RefSeq"/>
        </authorList>
    </citation>
    <scope>IDENTIFICATION</scope>
    <source>
        <tissue evidence="12">Silk gland</tissue>
    </source>
</reference>
<dbReference type="InterPro" id="IPR000073">
    <property type="entry name" value="AB_hydrolase_1"/>
</dbReference>
<gene>
    <name evidence="12" type="primary">LOC114244994</name>
</gene>
<evidence type="ECO:0000259" key="10">
    <source>
        <dbReference type="Pfam" id="PF00561"/>
    </source>
</evidence>
<dbReference type="PANTHER" id="PTHR11005">
    <property type="entry name" value="LYSOSOMAL ACID LIPASE-RELATED"/>
    <property type="match status" value="1"/>
</dbReference>
<evidence type="ECO:0000256" key="8">
    <source>
        <dbReference type="PIRSR" id="PIRSR000862-1"/>
    </source>
</evidence>
<evidence type="ECO:0000313" key="11">
    <source>
        <dbReference type="Proteomes" id="UP000504629"/>
    </source>
</evidence>
<feature type="signal peptide" evidence="9">
    <location>
        <begin position="1"/>
        <end position="22"/>
    </location>
</feature>
<dbReference type="OrthoDB" id="9974421at2759"/>
<keyword evidence="11" id="KW-1185">Reference proteome</keyword>
<dbReference type="GO" id="GO:0016788">
    <property type="term" value="F:hydrolase activity, acting on ester bonds"/>
    <property type="evidence" value="ECO:0007669"/>
    <property type="project" value="InterPro"/>
</dbReference>
<accession>A0A6J2JV65</accession>
<sequence length="398" mass="45514">MSIVKSIFFLILMLIDKPVTLSINITSTLIGLPEDARLNFTQLAYKYGLVVREYEVITEDGYILKLFNIQGNKKRPVLLAHGIFGTADIYLLRGKTSLGYILAKQGYDVWALNVRGSRYSRKHLTLDPDKDKAFWNFSFHEHGYYDLPANIDFILQSTGQNQLSIIGISEGTTITFVLASMRPEYNEKINVFLALAPVVYLQNLEPPSSILLQFSAEINDLLTVLGFEELFGYNSIFKAIYNIICGQRIGYDLCLKIGFFPVTGADADELEPEFYYTTIGQFPDGTSRKNLAHYTQVGRRRIFAQYDYGRRMNLDMYQSAAPPEYSLNRVTIKVVLICGKNDKLSTLKDVQILKDRLPNVIGFRVMESNTFNHLDHVWGRNVHKVSYPFIIKTLRKFN</sequence>
<organism evidence="11 12">
    <name type="scientific">Bombyx mandarina</name>
    <name type="common">Wild silk moth</name>
    <name type="synonym">Wild silkworm</name>
    <dbReference type="NCBI Taxonomy" id="7092"/>
    <lineage>
        <taxon>Eukaryota</taxon>
        <taxon>Metazoa</taxon>
        <taxon>Ecdysozoa</taxon>
        <taxon>Arthropoda</taxon>
        <taxon>Hexapoda</taxon>
        <taxon>Insecta</taxon>
        <taxon>Pterygota</taxon>
        <taxon>Neoptera</taxon>
        <taxon>Endopterygota</taxon>
        <taxon>Lepidoptera</taxon>
        <taxon>Glossata</taxon>
        <taxon>Ditrysia</taxon>
        <taxon>Bombycoidea</taxon>
        <taxon>Bombycidae</taxon>
        <taxon>Bombycinae</taxon>
        <taxon>Bombyx</taxon>
    </lineage>
</organism>
<keyword evidence="6" id="KW-0325">Glycoprotein</keyword>
<comment type="similarity">
    <text evidence="1 7">Belongs to the AB hydrolase superfamily. Lipase family.</text>
</comment>
<evidence type="ECO:0000256" key="1">
    <source>
        <dbReference type="ARBA" id="ARBA00010701"/>
    </source>
</evidence>
<dbReference type="AlphaFoldDB" id="A0A6J2JV65"/>
<evidence type="ECO:0000256" key="9">
    <source>
        <dbReference type="SAM" id="SignalP"/>
    </source>
</evidence>
<keyword evidence="4 7" id="KW-0442">Lipid degradation</keyword>
<dbReference type="RefSeq" id="XP_028032797.1">
    <property type="nucleotide sequence ID" value="XM_028176996.1"/>
</dbReference>
<feature type="active site" description="Charge relay system" evidence="8">
    <location>
        <position position="342"/>
    </location>
</feature>
<keyword evidence="3 7" id="KW-0378">Hydrolase</keyword>
<evidence type="ECO:0000256" key="2">
    <source>
        <dbReference type="ARBA" id="ARBA00022729"/>
    </source>
</evidence>
<feature type="chain" id="PRO_5026938558" description="Lipase" evidence="9">
    <location>
        <begin position="23"/>
        <end position="398"/>
    </location>
</feature>
<dbReference type="KEGG" id="bman:114244994"/>
<dbReference type="Proteomes" id="UP000504629">
    <property type="component" value="Unplaced"/>
</dbReference>
<evidence type="ECO:0000256" key="6">
    <source>
        <dbReference type="ARBA" id="ARBA00023180"/>
    </source>
</evidence>
<feature type="active site" description="Charge relay system" evidence="8">
    <location>
        <position position="373"/>
    </location>
</feature>
<dbReference type="InterPro" id="IPR025483">
    <property type="entry name" value="Lipase_euk"/>
</dbReference>
<dbReference type="InterPro" id="IPR029058">
    <property type="entry name" value="AB_hydrolase_fold"/>
</dbReference>